<evidence type="ECO:0000256" key="4">
    <source>
        <dbReference type="ARBA" id="ARBA00022692"/>
    </source>
</evidence>
<dbReference type="InterPro" id="IPR002758">
    <property type="entry name" value="Cation_antiport_E"/>
</dbReference>
<dbReference type="PANTHER" id="PTHR34584">
    <property type="entry name" value="NA(+)/H(+) ANTIPORTER SUBUNIT E1"/>
    <property type="match status" value="1"/>
</dbReference>
<evidence type="ECO:0000256" key="3">
    <source>
        <dbReference type="ARBA" id="ARBA00022475"/>
    </source>
</evidence>
<dbReference type="GO" id="GO:0008324">
    <property type="term" value="F:monoatomic cation transmembrane transporter activity"/>
    <property type="evidence" value="ECO:0007669"/>
    <property type="project" value="InterPro"/>
</dbReference>
<evidence type="ECO:0000256" key="5">
    <source>
        <dbReference type="ARBA" id="ARBA00022989"/>
    </source>
</evidence>
<keyword evidence="5 7" id="KW-1133">Transmembrane helix</keyword>
<proteinExistence type="inferred from homology"/>
<dbReference type="STRING" id="1122198.SAMN02745729_101421"/>
<dbReference type="Proteomes" id="UP000242469">
    <property type="component" value="Unassembled WGS sequence"/>
</dbReference>
<sequence>MSRSFWLPMPIHSLLLFIVWLLLNNTVAPGHIVLGAFLSLVIPILCAPLKTEQPHVRRPLLALKYILKVLGDIVVANIEVAILVLGPVRRLQPAFVAVPLDIKEELPITLLASTVSLTPGTVSSELSSDHKWLYIHALHVTDEQALIATIKSRYEAPLKEIFAC</sequence>
<dbReference type="EMBL" id="FNRJ01000001">
    <property type="protein sequence ID" value="SEA08595.1"/>
    <property type="molecule type" value="Genomic_DNA"/>
</dbReference>
<keyword evidence="3" id="KW-1003">Cell membrane</keyword>
<feature type="transmembrane region" description="Helical" evidence="7">
    <location>
        <begin position="5"/>
        <end position="23"/>
    </location>
</feature>
<reference evidence="9" key="1">
    <citation type="submission" date="2016-10" db="EMBL/GenBank/DDBJ databases">
        <authorList>
            <person name="Varghese N."/>
            <person name="Submissions S."/>
        </authorList>
    </citation>
    <scope>NUCLEOTIDE SEQUENCE [LARGE SCALE GENOMIC DNA]</scope>
    <source>
        <strain evidence="9">DSM 11526</strain>
    </source>
</reference>
<name>A0A1H3YAB4_9GAMM</name>
<organism evidence="8 9">
    <name type="scientific">Marinobacterium iners DSM 11526</name>
    <dbReference type="NCBI Taxonomy" id="1122198"/>
    <lineage>
        <taxon>Bacteria</taxon>
        <taxon>Pseudomonadati</taxon>
        <taxon>Pseudomonadota</taxon>
        <taxon>Gammaproteobacteria</taxon>
        <taxon>Oceanospirillales</taxon>
        <taxon>Oceanospirillaceae</taxon>
        <taxon>Marinobacterium</taxon>
    </lineage>
</organism>
<evidence type="ECO:0000256" key="7">
    <source>
        <dbReference type="SAM" id="Phobius"/>
    </source>
</evidence>
<evidence type="ECO:0000256" key="1">
    <source>
        <dbReference type="ARBA" id="ARBA00004651"/>
    </source>
</evidence>
<dbReference type="AlphaFoldDB" id="A0A1H3YAB4"/>
<dbReference type="PIRSF" id="PIRSF019239">
    <property type="entry name" value="MrpE"/>
    <property type="match status" value="1"/>
</dbReference>
<comment type="similarity">
    <text evidence="2">Belongs to the CPA3 antiporters (TC 2.A.63) subunit E family.</text>
</comment>
<gene>
    <name evidence="8" type="ORF">SAMN02745729_101421</name>
</gene>
<evidence type="ECO:0000256" key="6">
    <source>
        <dbReference type="ARBA" id="ARBA00023136"/>
    </source>
</evidence>
<evidence type="ECO:0000313" key="8">
    <source>
        <dbReference type="EMBL" id="SEA08595.1"/>
    </source>
</evidence>
<dbReference type="GO" id="GO:0005886">
    <property type="term" value="C:plasma membrane"/>
    <property type="evidence" value="ECO:0007669"/>
    <property type="project" value="UniProtKB-SubCell"/>
</dbReference>
<comment type="subcellular location">
    <subcellularLocation>
        <location evidence="1">Cell membrane</location>
        <topology evidence="1">Multi-pass membrane protein</topology>
    </subcellularLocation>
</comment>
<keyword evidence="6 7" id="KW-0472">Membrane</keyword>
<evidence type="ECO:0000313" key="9">
    <source>
        <dbReference type="Proteomes" id="UP000242469"/>
    </source>
</evidence>
<keyword evidence="4 7" id="KW-0812">Transmembrane</keyword>
<dbReference type="PANTHER" id="PTHR34584:SF1">
    <property type="entry name" value="NA(+)_H(+) ANTIPORTER SUBUNIT E1"/>
    <property type="match status" value="1"/>
</dbReference>
<evidence type="ECO:0000256" key="2">
    <source>
        <dbReference type="ARBA" id="ARBA00006228"/>
    </source>
</evidence>
<protein>
    <submittedName>
        <fullName evidence="8">Multisubunit potassium/proton antiporter, PhaE subunit</fullName>
    </submittedName>
</protein>
<dbReference type="Pfam" id="PF01899">
    <property type="entry name" value="MNHE"/>
    <property type="match status" value="1"/>
</dbReference>
<keyword evidence="9" id="KW-1185">Reference proteome</keyword>
<dbReference type="OrthoDB" id="9807187at2"/>
<accession>A0A1H3YAB4</accession>
<dbReference type="RefSeq" id="WP_091822328.1">
    <property type="nucleotide sequence ID" value="NZ_FNRJ01000001.1"/>
</dbReference>
<feature type="transmembrane region" description="Helical" evidence="7">
    <location>
        <begin position="29"/>
        <end position="49"/>
    </location>
</feature>
<dbReference type="NCBIfam" id="NF006518">
    <property type="entry name" value="PRK08965.1-2"/>
    <property type="match status" value="1"/>
</dbReference>